<dbReference type="Proteomes" id="UP001595583">
    <property type="component" value="Unassembled WGS sequence"/>
</dbReference>
<sequence length="67" mass="7365">MTPANDNAVLVSLNDAARMTSLSRSMINRYRAEGRFPAAVPMGERRIAFIKTEVTAWIADRIAARAA</sequence>
<gene>
    <name evidence="1" type="ORF">ACFOHJ_13275</name>
</gene>
<dbReference type="InterPro" id="IPR010260">
    <property type="entry name" value="AlpA"/>
</dbReference>
<dbReference type="Pfam" id="PF05930">
    <property type="entry name" value="Phage_AlpA"/>
    <property type="match status" value="1"/>
</dbReference>
<accession>A0ABV7KCF0</accession>
<organism evidence="1 2">
    <name type="scientific">Aquamicrobium soli</name>
    <dbReference type="NCBI Taxonomy" id="1811518"/>
    <lineage>
        <taxon>Bacteria</taxon>
        <taxon>Pseudomonadati</taxon>
        <taxon>Pseudomonadota</taxon>
        <taxon>Alphaproteobacteria</taxon>
        <taxon>Hyphomicrobiales</taxon>
        <taxon>Phyllobacteriaceae</taxon>
        <taxon>Aquamicrobium</taxon>
    </lineage>
</organism>
<dbReference type="RefSeq" id="WP_378221128.1">
    <property type="nucleotide sequence ID" value="NZ_JBHRTK010000012.1"/>
</dbReference>
<name>A0ABV7KCF0_9HYPH</name>
<evidence type="ECO:0000313" key="1">
    <source>
        <dbReference type="EMBL" id="MFC3207193.1"/>
    </source>
</evidence>
<evidence type="ECO:0000313" key="2">
    <source>
        <dbReference type="Proteomes" id="UP001595583"/>
    </source>
</evidence>
<protein>
    <submittedName>
        <fullName evidence="1">Helix-turn-helix transcriptional regulator</fullName>
    </submittedName>
</protein>
<keyword evidence="2" id="KW-1185">Reference proteome</keyword>
<reference evidence="2" key="1">
    <citation type="journal article" date="2019" name="Int. J. Syst. Evol. Microbiol.">
        <title>The Global Catalogue of Microorganisms (GCM) 10K type strain sequencing project: providing services to taxonomists for standard genome sequencing and annotation.</title>
        <authorList>
            <consortium name="The Broad Institute Genomics Platform"/>
            <consortium name="The Broad Institute Genome Sequencing Center for Infectious Disease"/>
            <person name="Wu L."/>
            <person name="Ma J."/>
        </authorList>
    </citation>
    <scope>NUCLEOTIDE SEQUENCE [LARGE SCALE GENOMIC DNA]</scope>
    <source>
        <strain evidence="2">KCTC 52165</strain>
    </source>
</reference>
<proteinExistence type="predicted"/>
<dbReference type="EMBL" id="JBHRTK010000012">
    <property type="protein sequence ID" value="MFC3207193.1"/>
    <property type="molecule type" value="Genomic_DNA"/>
</dbReference>
<comment type="caution">
    <text evidence="1">The sequence shown here is derived from an EMBL/GenBank/DDBJ whole genome shotgun (WGS) entry which is preliminary data.</text>
</comment>